<sequence length="71" mass="8240">MAKSQMKLANRAWRTETKKLGWNTGWTQGKRAWKSFCRANAEVTVECQDAPFKSQEEANEAVYDELTEWTP</sequence>
<accession>A0ACC5PWB5</accession>
<keyword evidence="2" id="KW-1185">Reference proteome</keyword>
<comment type="caution">
    <text evidence="1">The sequence shown here is derived from an EMBL/GenBank/DDBJ whole genome shotgun (WGS) entry which is preliminary data.</text>
</comment>
<dbReference type="Proteomes" id="UP000610459">
    <property type="component" value="Unassembled WGS sequence"/>
</dbReference>
<organism evidence="1 2">
    <name type="scientific">Enterobacter agglomerans</name>
    <name type="common">Erwinia herbicola</name>
    <name type="synonym">Pantoea agglomerans</name>
    <dbReference type="NCBI Taxonomy" id="549"/>
    <lineage>
        <taxon>Bacteria</taxon>
        <taxon>Pseudomonadati</taxon>
        <taxon>Pseudomonadota</taxon>
        <taxon>Gammaproteobacteria</taxon>
        <taxon>Enterobacterales</taxon>
        <taxon>Erwiniaceae</taxon>
        <taxon>Pantoea</taxon>
        <taxon>Pantoea agglomerans group</taxon>
    </lineage>
</organism>
<dbReference type="EMBL" id="JACYNR010000061">
    <property type="protein sequence ID" value="MBD8129306.1"/>
    <property type="molecule type" value="Genomic_DNA"/>
</dbReference>
<proteinExistence type="predicted"/>
<gene>
    <name evidence="1" type="ORF">IFT41_24735</name>
</gene>
<evidence type="ECO:0000313" key="1">
    <source>
        <dbReference type="EMBL" id="MBD8129306.1"/>
    </source>
</evidence>
<protein>
    <submittedName>
        <fullName evidence="1">Uncharacterized protein</fullName>
    </submittedName>
</protein>
<evidence type="ECO:0000313" key="2">
    <source>
        <dbReference type="Proteomes" id="UP000610459"/>
    </source>
</evidence>
<name>A0ACC5PWB5_ENTAG</name>
<reference evidence="1 2" key="1">
    <citation type="journal article" date="2020" name="FEMS Microbiol. Ecol.">
        <title>Temporal dynamics of bacterial communities during seed development and maturation.</title>
        <authorList>
            <person name="Chesneau G."/>
            <person name="Torres-Cortes G."/>
            <person name="Briand M."/>
            <person name="Darrasse A."/>
            <person name="Preveaux A."/>
            <person name="Marais C."/>
            <person name="Jacques M.A."/>
            <person name="Shade A."/>
            <person name="Barret M."/>
        </authorList>
    </citation>
    <scope>NUCLEOTIDE SEQUENCE [LARGE SCALE GENOMIC DNA]</scope>
    <source>
        <strain evidence="1 2">CFBP13709</strain>
    </source>
</reference>